<reference evidence="1" key="1">
    <citation type="submission" date="2023-06" db="EMBL/GenBank/DDBJ databases">
        <title>Gycomyces niveus sp.nov., a novel actinomycete isolated from soil in Shouguang.</title>
        <authorList>
            <person name="Yang X."/>
            <person name="Zhao J."/>
        </authorList>
    </citation>
    <scope>NUCLEOTIDE SEQUENCE</scope>
    <source>
        <strain evidence="1">NEAU C2</strain>
    </source>
</reference>
<name>A0ABT7YRX0_9ACTN</name>
<keyword evidence="3" id="KW-1185">Reference proteome</keyword>
<evidence type="ECO:0000313" key="1">
    <source>
        <dbReference type="EMBL" id="MDN3241387.1"/>
    </source>
</evidence>
<sequence>MLDYGRDERTAARIMDQALAFVAACANAPRPLAPSAEVDLGWHTFLLYTNEYADFCERIGGRFIHHRPDDDPTAPVGAEPPAATAAMIGRLGFQVDLALWAAPSRPGAEG</sequence>
<dbReference type="RefSeq" id="WP_289958293.1">
    <property type="nucleotide sequence ID" value="NZ_JAUEMJ010000004.1"/>
</dbReference>
<proteinExistence type="predicted"/>
<dbReference type="Proteomes" id="UP001171902">
    <property type="component" value="Unassembled WGS sequence"/>
</dbReference>
<accession>A0ABT7YRX0</accession>
<dbReference type="EMBL" id="JAUEMJ010000004">
    <property type="protein sequence ID" value="MDN3241387.1"/>
    <property type="molecule type" value="Genomic_DNA"/>
</dbReference>
<dbReference type="EMBL" id="JAUEMJ010000007">
    <property type="protein sequence ID" value="MDN3242129.1"/>
    <property type="molecule type" value="Genomic_DNA"/>
</dbReference>
<protein>
    <submittedName>
        <fullName evidence="1">Uncharacterized protein</fullName>
    </submittedName>
</protein>
<organism evidence="1 3">
    <name type="scientific">Glycomyces tritici</name>
    <dbReference type="NCBI Taxonomy" id="2665176"/>
    <lineage>
        <taxon>Bacteria</taxon>
        <taxon>Bacillati</taxon>
        <taxon>Actinomycetota</taxon>
        <taxon>Actinomycetes</taxon>
        <taxon>Glycomycetales</taxon>
        <taxon>Glycomycetaceae</taxon>
        <taxon>Glycomyces</taxon>
    </lineage>
</organism>
<evidence type="ECO:0000313" key="2">
    <source>
        <dbReference type="EMBL" id="MDN3242129.1"/>
    </source>
</evidence>
<evidence type="ECO:0000313" key="3">
    <source>
        <dbReference type="Proteomes" id="UP001171902"/>
    </source>
</evidence>
<comment type="caution">
    <text evidence="1">The sequence shown here is derived from an EMBL/GenBank/DDBJ whole genome shotgun (WGS) entry which is preliminary data.</text>
</comment>
<gene>
    <name evidence="1" type="ORF">QWI33_16810</name>
    <name evidence="2" type="ORF">QWI33_20575</name>
</gene>